<reference evidence="2 3" key="1">
    <citation type="submission" date="2020-10" db="EMBL/GenBank/DDBJ databases">
        <title>Ca. Dormibacterota MAGs.</title>
        <authorList>
            <person name="Montgomery K."/>
        </authorList>
    </citation>
    <scope>NUCLEOTIDE SEQUENCE [LARGE SCALE GENOMIC DNA]</scope>
    <source>
        <strain evidence="2">SC8811_S16_3</strain>
    </source>
</reference>
<name>A0A934KER5_9BACT</name>
<gene>
    <name evidence="2" type="ORF">JF888_09470</name>
</gene>
<organism evidence="2 3">
    <name type="scientific">Candidatus Dormiibacter inghamiae</name>
    <dbReference type="NCBI Taxonomy" id="3127013"/>
    <lineage>
        <taxon>Bacteria</taxon>
        <taxon>Bacillati</taxon>
        <taxon>Candidatus Dormiibacterota</taxon>
        <taxon>Candidatus Dormibacteria</taxon>
        <taxon>Candidatus Dormibacterales</taxon>
        <taxon>Candidatus Dormibacteraceae</taxon>
        <taxon>Candidatus Dormiibacter</taxon>
    </lineage>
</organism>
<sequence>MEANFSYYRGLSRLTADYLGAVSGTLEMLKLPVRLPRVGGPAAVPASEPLASVASPPEAHAPAGPAMVLEGEAGARALGVFLVENRLQHRVSAPILASAFGDPNGREVRPGLAFEPEVVTLEPAEQLLVRVVAVIDQQLEPEVDYRGELTIPGLSGNRVMLVLRRRVAPGSGSPPRRPRRATAGRRTSKRPTLRD</sequence>
<dbReference type="AlphaFoldDB" id="A0A934KER5"/>
<evidence type="ECO:0000313" key="2">
    <source>
        <dbReference type="EMBL" id="MBJ7603400.1"/>
    </source>
</evidence>
<dbReference type="RefSeq" id="WP_338179366.1">
    <property type="nucleotide sequence ID" value="NZ_JAEKNQ010000036.1"/>
</dbReference>
<protein>
    <submittedName>
        <fullName evidence="2">Uncharacterized protein</fullName>
    </submittedName>
</protein>
<feature type="region of interest" description="Disordered" evidence="1">
    <location>
        <begin position="165"/>
        <end position="195"/>
    </location>
</feature>
<accession>A0A934KER5</accession>
<evidence type="ECO:0000313" key="3">
    <source>
        <dbReference type="Proteomes" id="UP000620075"/>
    </source>
</evidence>
<dbReference type="EMBL" id="JAEKNQ010000036">
    <property type="protein sequence ID" value="MBJ7603400.1"/>
    <property type="molecule type" value="Genomic_DNA"/>
</dbReference>
<feature type="compositionally biased region" description="Basic residues" evidence="1">
    <location>
        <begin position="176"/>
        <end position="195"/>
    </location>
</feature>
<comment type="caution">
    <text evidence="2">The sequence shown here is derived from an EMBL/GenBank/DDBJ whole genome shotgun (WGS) entry which is preliminary data.</text>
</comment>
<dbReference type="Proteomes" id="UP000620075">
    <property type="component" value="Unassembled WGS sequence"/>
</dbReference>
<proteinExistence type="predicted"/>
<evidence type="ECO:0000256" key="1">
    <source>
        <dbReference type="SAM" id="MobiDB-lite"/>
    </source>
</evidence>